<dbReference type="InterPro" id="IPR001254">
    <property type="entry name" value="Trypsin_dom"/>
</dbReference>
<dbReference type="SUPFAM" id="SSF50494">
    <property type="entry name" value="Trypsin-like serine proteases"/>
    <property type="match status" value="1"/>
</dbReference>
<dbReference type="PROSITE" id="PS50068">
    <property type="entry name" value="LDLRA_2"/>
    <property type="match status" value="2"/>
</dbReference>
<dbReference type="InterPro" id="IPR002172">
    <property type="entry name" value="LDrepeatLR_classA_rpt"/>
</dbReference>
<dbReference type="SMART" id="SM00020">
    <property type="entry name" value="Tryp_SPc"/>
    <property type="match status" value="1"/>
</dbReference>
<dbReference type="SMART" id="SM00063">
    <property type="entry name" value="FRI"/>
    <property type="match status" value="1"/>
</dbReference>
<evidence type="ECO:0000256" key="9">
    <source>
        <dbReference type="PROSITE-ProRule" id="PRU00124"/>
    </source>
</evidence>
<dbReference type="InterPro" id="IPR009003">
    <property type="entry name" value="Peptidase_S1_PA"/>
</dbReference>
<feature type="domain" description="SEA" evidence="11">
    <location>
        <begin position="92"/>
        <end position="213"/>
    </location>
</feature>
<comment type="caution">
    <text evidence="9">Lacks conserved residue(s) required for the propagation of feature annotation.</text>
</comment>
<dbReference type="GO" id="GO:0005886">
    <property type="term" value="C:plasma membrane"/>
    <property type="evidence" value="ECO:0007669"/>
    <property type="project" value="UniProtKB-SubCell"/>
</dbReference>
<proteinExistence type="predicted"/>
<dbReference type="EMBL" id="CAJNRD030001124">
    <property type="protein sequence ID" value="CAG5108521.1"/>
    <property type="molecule type" value="Genomic_DNA"/>
</dbReference>
<dbReference type="FunFam" id="2.40.10.10:FF:000235">
    <property type="entry name" value="Atrial natriuretic peptide-converting enzyme"/>
    <property type="match status" value="1"/>
</dbReference>
<evidence type="ECO:0000313" key="14">
    <source>
        <dbReference type="EMBL" id="CAG5108521.1"/>
    </source>
</evidence>
<evidence type="ECO:0000256" key="7">
    <source>
        <dbReference type="ARBA" id="ARBA00023157"/>
    </source>
</evidence>
<feature type="domain" description="FZ" evidence="12">
    <location>
        <begin position="240"/>
        <end position="360"/>
    </location>
</feature>
<dbReference type="InterPro" id="IPR036364">
    <property type="entry name" value="SEA_dom_sf"/>
</dbReference>
<dbReference type="InterPro" id="IPR043504">
    <property type="entry name" value="Peptidase_S1_PA_chymotrypsin"/>
</dbReference>
<feature type="transmembrane region" description="Helical" evidence="10">
    <location>
        <begin position="58"/>
        <end position="83"/>
    </location>
</feature>
<dbReference type="Pfam" id="PF00089">
    <property type="entry name" value="Trypsin"/>
    <property type="match status" value="1"/>
</dbReference>
<dbReference type="InterPro" id="IPR036055">
    <property type="entry name" value="LDL_receptor-like_sf"/>
</dbReference>
<dbReference type="PANTHER" id="PTHR24258">
    <property type="entry name" value="SERINE PROTEASE-RELATED"/>
    <property type="match status" value="1"/>
</dbReference>
<dbReference type="Gene3D" id="3.30.70.960">
    <property type="entry name" value="SEA domain"/>
    <property type="match status" value="1"/>
</dbReference>
<evidence type="ECO:0000256" key="6">
    <source>
        <dbReference type="ARBA" id="ARBA00023136"/>
    </source>
</evidence>
<keyword evidence="6 10" id="KW-0472">Membrane</keyword>
<dbReference type="SMART" id="SM00192">
    <property type="entry name" value="LDLa"/>
    <property type="match status" value="2"/>
</dbReference>
<evidence type="ECO:0000313" key="15">
    <source>
        <dbReference type="Proteomes" id="UP000786811"/>
    </source>
</evidence>
<dbReference type="Gene3D" id="1.10.2000.10">
    <property type="entry name" value="Frizzled cysteine-rich domain"/>
    <property type="match status" value="1"/>
</dbReference>
<dbReference type="SUPFAM" id="SSF57424">
    <property type="entry name" value="LDL receptor-like module"/>
    <property type="match status" value="1"/>
</dbReference>
<dbReference type="Pfam" id="PF01392">
    <property type="entry name" value="Fz"/>
    <property type="match status" value="1"/>
</dbReference>
<dbReference type="PROSITE" id="PS50240">
    <property type="entry name" value="TRYPSIN_DOM"/>
    <property type="match status" value="1"/>
</dbReference>
<evidence type="ECO:0000256" key="1">
    <source>
        <dbReference type="ARBA" id="ARBA00004162"/>
    </source>
</evidence>
<dbReference type="CDD" id="cd07066">
    <property type="entry name" value="CRD_FZ"/>
    <property type="match status" value="1"/>
</dbReference>
<feature type="domain" description="Peptidase S1" evidence="13">
    <location>
        <begin position="553"/>
        <end position="782"/>
    </location>
</feature>
<dbReference type="GO" id="GO:0004252">
    <property type="term" value="F:serine-type endopeptidase activity"/>
    <property type="evidence" value="ECO:0007669"/>
    <property type="project" value="InterPro"/>
</dbReference>
<gene>
    <name evidence="14" type="ORF">HICCMSTLAB_LOCUS13279</name>
</gene>
<dbReference type="Gene3D" id="2.40.10.10">
    <property type="entry name" value="Trypsin-like serine proteases"/>
    <property type="match status" value="1"/>
</dbReference>
<dbReference type="AlphaFoldDB" id="A0A8J2MT36"/>
<feature type="disulfide bond" evidence="9">
    <location>
        <begin position="371"/>
        <end position="386"/>
    </location>
</feature>
<keyword evidence="4" id="KW-0735">Signal-anchor</keyword>
<reference evidence="14" key="1">
    <citation type="submission" date="2021-04" db="EMBL/GenBank/DDBJ databases">
        <authorList>
            <person name="Chebbi M.A.C M."/>
        </authorList>
    </citation>
    <scope>NUCLEOTIDE SEQUENCE</scope>
</reference>
<feature type="disulfide bond" evidence="8">
    <location>
        <begin position="248"/>
        <end position="294"/>
    </location>
</feature>
<organism evidence="14 15">
    <name type="scientific">Cotesia congregata</name>
    <name type="common">Parasitoid wasp</name>
    <name type="synonym">Apanteles congregatus</name>
    <dbReference type="NCBI Taxonomy" id="51543"/>
    <lineage>
        <taxon>Eukaryota</taxon>
        <taxon>Metazoa</taxon>
        <taxon>Ecdysozoa</taxon>
        <taxon>Arthropoda</taxon>
        <taxon>Hexapoda</taxon>
        <taxon>Insecta</taxon>
        <taxon>Pterygota</taxon>
        <taxon>Neoptera</taxon>
        <taxon>Endopterygota</taxon>
        <taxon>Hymenoptera</taxon>
        <taxon>Apocrita</taxon>
        <taxon>Ichneumonoidea</taxon>
        <taxon>Braconidae</taxon>
        <taxon>Microgastrinae</taxon>
        <taxon>Cotesia</taxon>
    </lineage>
</organism>
<keyword evidence="3 10" id="KW-0812">Transmembrane</keyword>
<evidence type="ECO:0000256" key="4">
    <source>
        <dbReference type="ARBA" id="ARBA00022968"/>
    </source>
</evidence>
<evidence type="ECO:0000259" key="12">
    <source>
        <dbReference type="PROSITE" id="PS50038"/>
    </source>
</evidence>
<evidence type="ECO:0000256" key="2">
    <source>
        <dbReference type="ARBA" id="ARBA00004606"/>
    </source>
</evidence>
<evidence type="ECO:0000256" key="3">
    <source>
        <dbReference type="ARBA" id="ARBA00022692"/>
    </source>
</evidence>
<dbReference type="PRINTS" id="PR00261">
    <property type="entry name" value="LDLRECEPTOR"/>
</dbReference>
<dbReference type="InterPro" id="IPR036790">
    <property type="entry name" value="Frizzled_dom_sf"/>
</dbReference>
<dbReference type="CDD" id="cd00190">
    <property type="entry name" value="Tryp_SPc"/>
    <property type="match status" value="1"/>
</dbReference>
<evidence type="ECO:0000259" key="11">
    <source>
        <dbReference type="PROSITE" id="PS50024"/>
    </source>
</evidence>
<dbReference type="PANTHER" id="PTHR24258:SF146">
    <property type="entry name" value="ATRIAL NATRIURETIC PEPTIDE-CONVERTING ENZYME"/>
    <property type="match status" value="1"/>
</dbReference>
<dbReference type="Proteomes" id="UP000786811">
    <property type="component" value="Unassembled WGS sequence"/>
</dbReference>
<dbReference type="PROSITE" id="PS50024">
    <property type="entry name" value="SEA"/>
    <property type="match status" value="1"/>
</dbReference>
<protein>
    <submittedName>
        <fullName evidence="14">Similar to Corin: Atrial natriuretic peptide-converting enzyme (Rattus norvegicus)</fullName>
    </submittedName>
</protein>
<dbReference type="Gene3D" id="4.10.400.10">
    <property type="entry name" value="Low-density Lipoprotein Receptor"/>
    <property type="match status" value="1"/>
</dbReference>
<evidence type="ECO:0000256" key="10">
    <source>
        <dbReference type="SAM" id="Phobius"/>
    </source>
</evidence>
<name>A0A8J2MT36_COTCN</name>
<feature type="disulfide bond" evidence="8">
    <location>
        <begin position="240"/>
        <end position="301"/>
    </location>
</feature>
<dbReference type="PROSITE" id="PS50038">
    <property type="entry name" value="FZ"/>
    <property type="match status" value="1"/>
</dbReference>
<keyword evidence="5 10" id="KW-1133">Transmembrane helix</keyword>
<dbReference type="Pfam" id="PF00057">
    <property type="entry name" value="Ldl_recept_a"/>
    <property type="match status" value="1"/>
</dbReference>
<dbReference type="SUPFAM" id="SSF63501">
    <property type="entry name" value="Frizzled cysteine-rich domain"/>
    <property type="match status" value="1"/>
</dbReference>
<comment type="caution">
    <text evidence="14">The sequence shown here is derived from an EMBL/GenBank/DDBJ whole genome shotgun (WGS) entry which is preliminary data.</text>
</comment>
<feature type="disulfide bond" evidence="9">
    <location>
        <begin position="409"/>
        <end position="424"/>
    </location>
</feature>
<dbReference type="CDD" id="cd00112">
    <property type="entry name" value="LDLa"/>
    <property type="match status" value="2"/>
</dbReference>
<evidence type="ECO:0000256" key="8">
    <source>
        <dbReference type="PROSITE-ProRule" id="PRU00090"/>
    </source>
</evidence>
<accession>A0A8J2MT36</accession>
<dbReference type="Pfam" id="PF01390">
    <property type="entry name" value="SEA"/>
    <property type="match status" value="1"/>
</dbReference>
<evidence type="ECO:0000256" key="5">
    <source>
        <dbReference type="ARBA" id="ARBA00022989"/>
    </source>
</evidence>
<keyword evidence="7 9" id="KW-1015">Disulfide bond</keyword>
<keyword evidence="15" id="KW-1185">Reference proteome</keyword>
<sequence>MGAFSESPAGNCKREGKLICSISVSTVSTRRFSRAGTPSSILSSDSDIRFTRKLGGQYRCGCCVLAAFLLFLLFSGVSIYLGYHLLTSDPPGDQVFLASFRVVDGDSFTIDLADPSTEAFRIRAREYRDRINLAFRRSNLRISFIASEVLALDGVENSDLVVHLELRFDPRYQTLKVPDIVQVLSKEINSTTARYLVNLTIDPKSLEVQENLAALNAQVAISTTVTTPMTTTATPPPRSCSPLELTYCKHLSYNITSYPNIFGHQSLVEVEEDVIAFRELVDAECYRLAYDFVCQVLQPACVEGTPEATIKLPCRSFCREFWSGCGNRLPDRIKNALDCSNFPEYADEGSCKPKPGCVRDLQNKALSPRICDGIVDCPDLSDEKNCAYCQEDHMHCGIGRTCIPTSKRCDGKADCPNGLDEKDCLFLAQSVSSVKNQPIDTPLSVKYTHEGYVIFNEKGTVGKLCIENLNATLPQTEMDTVLQTAAASLCTLLTYNGMSSVEMRIDDEEDVEYVHMEDPLASEISFVRAPCPSKQVMYVRCAELECGIQALKTKTGTKVLNKIAEPGDWPWHVALFKEDTHVCDATLVSSNWLLTTASCFQGQPKAEWSARLGTVRLSSTSPWQQERRIVGMVKSPVEGSTIVLLKLDKPVIVYSDLVRPICLPSSQEFMQLNTSHCNTLGWARNRDLLQRVQLKYSAMEKCENISIASVNGICTDAVYSTDDCNEEELAGTPMICLLPDERRWALAGVSSWRIACSKAAIERPRLYDKVSSNIAWIKSTIA</sequence>
<dbReference type="SUPFAM" id="SSF82671">
    <property type="entry name" value="SEA domain"/>
    <property type="match status" value="1"/>
</dbReference>
<dbReference type="GO" id="GO:0006508">
    <property type="term" value="P:proteolysis"/>
    <property type="evidence" value="ECO:0007669"/>
    <property type="project" value="InterPro"/>
</dbReference>
<dbReference type="InterPro" id="IPR020067">
    <property type="entry name" value="Frizzled_dom"/>
</dbReference>
<dbReference type="OrthoDB" id="5985572at2759"/>
<dbReference type="InterPro" id="IPR000082">
    <property type="entry name" value="SEA_dom"/>
</dbReference>
<evidence type="ECO:0000259" key="13">
    <source>
        <dbReference type="PROSITE" id="PS50240"/>
    </source>
</evidence>
<comment type="subcellular location">
    <subcellularLocation>
        <location evidence="1">Cell membrane</location>
        <topology evidence="1">Single-pass membrane protein</topology>
    </subcellularLocation>
    <subcellularLocation>
        <location evidence="2">Membrane</location>
        <topology evidence="2">Single-pass type II membrane protein</topology>
    </subcellularLocation>
</comment>